<dbReference type="HAMAP" id="MF_01576">
    <property type="entry name" value="THF_DHG_CYH"/>
    <property type="match status" value="1"/>
</dbReference>
<dbReference type="CDD" id="cd01080">
    <property type="entry name" value="NAD_bind_m-THF_DH_Cyclohyd"/>
    <property type="match status" value="1"/>
</dbReference>
<organism evidence="16 18">
    <name type="scientific">Rahnella sp. (strain Y9602)</name>
    <dbReference type="NCBI Taxonomy" id="2703885"/>
    <lineage>
        <taxon>Bacteria</taxon>
        <taxon>Pseudomonadati</taxon>
        <taxon>Pseudomonadota</taxon>
        <taxon>Gammaproteobacteria</taxon>
        <taxon>Enterobacterales</taxon>
        <taxon>Yersiniaceae</taxon>
        <taxon>Rahnella</taxon>
    </lineage>
</organism>
<keyword evidence="6 13" id="KW-0378">Hydrolase</keyword>
<keyword evidence="8 13" id="KW-0560">Oxidoreductase</keyword>
<dbReference type="InterPro" id="IPR020867">
    <property type="entry name" value="THF_DH/CycHdrlase_CS"/>
</dbReference>
<dbReference type="AlphaFoldDB" id="A0A0H3FIS4"/>
<keyword evidence="3 13" id="KW-0554">One-carbon metabolism</keyword>
<proteinExistence type="inferred from homology"/>
<evidence type="ECO:0000256" key="4">
    <source>
        <dbReference type="ARBA" id="ARBA00022605"/>
    </source>
</evidence>
<dbReference type="Gene3D" id="3.40.50.10860">
    <property type="entry name" value="Leucine Dehydrogenase, chain A, domain 1"/>
    <property type="match status" value="1"/>
</dbReference>
<dbReference type="PROSITE" id="PS00767">
    <property type="entry name" value="THF_DHG_CYH_2"/>
    <property type="match status" value="1"/>
</dbReference>
<dbReference type="PANTHER" id="PTHR48099">
    <property type="entry name" value="C-1-TETRAHYDROFOLATE SYNTHASE, CYTOPLASMIC-RELATED"/>
    <property type="match status" value="1"/>
</dbReference>
<dbReference type="FunFam" id="3.40.50.10860:FF:000001">
    <property type="entry name" value="Bifunctional protein FolD"/>
    <property type="match status" value="1"/>
</dbReference>
<evidence type="ECO:0000256" key="6">
    <source>
        <dbReference type="ARBA" id="ARBA00022801"/>
    </source>
</evidence>
<dbReference type="RefSeq" id="WP_013576534.1">
    <property type="nucleotide sequence ID" value="NC_015061.1"/>
</dbReference>
<keyword evidence="5 13" id="KW-0658">Purine biosynthesis</keyword>
<dbReference type="PRINTS" id="PR00085">
    <property type="entry name" value="THFDHDRGNASE"/>
</dbReference>
<dbReference type="InterPro" id="IPR036291">
    <property type="entry name" value="NAD(P)-bd_dom_sf"/>
</dbReference>
<dbReference type="Pfam" id="PF00763">
    <property type="entry name" value="THF_DHG_CYH"/>
    <property type="match status" value="1"/>
</dbReference>
<evidence type="ECO:0000256" key="11">
    <source>
        <dbReference type="ARBA" id="ARBA00023268"/>
    </source>
</evidence>
<evidence type="ECO:0000256" key="8">
    <source>
        <dbReference type="ARBA" id="ARBA00023002"/>
    </source>
</evidence>
<feature type="binding site" evidence="13">
    <location>
        <position position="232"/>
    </location>
    <ligand>
        <name>NADP(+)</name>
        <dbReference type="ChEBI" id="CHEBI:58349"/>
    </ligand>
</feature>
<dbReference type="Proteomes" id="UP000007257">
    <property type="component" value="Chromosome"/>
</dbReference>
<evidence type="ECO:0000256" key="10">
    <source>
        <dbReference type="ARBA" id="ARBA00023167"/>
    </source>
</evidence>
<dbReference type="Pfam" id="PF02882">
    <property type="entry name" value="THF_DHG_CYH_C"/>
    <property type="match status" value="1"/>
</dbReference>
<dbReference type="PANTHER" id="PTHR48099:SF5">
    <property type="entry name" value="C-1-TETRAHYDROFOLATE SYNTHASE, CYTOPLASMIC"/>
    <property type="match status" value="1"/>
</dbReference>
<keyword evidence="9 13" id="KW-0368">Histidine biosynthesis</keyword>
<sequence length="290" mass="31193">MAAKIIDGKTIAQQVRSEVAARVQQRLAEGKRAPGLAVVLVGENPASQIYVASKRRSCEEVGFISRSYDLPATTTEGELLDLIEKLNNDSEIDGILVQLPLPAGIDNIKVLERIHPDKDVDGFHPYNVGRLCQRAPTLRPCTPRGIVTLLERYGIETFGLNAVVIGASNIVGRPMSMELLLAGCTTTVTHRFTKNLRHHVENADLVVVAVGKPGFIPGEWIKPGAIVIDVGINRLESGKVVGDVEYDAAAERASFITPVPGGVGPMTVATLIQNTLQACEEYHDVSASKS</sequence>
<feature type="domain" description="Tetrahydrofolate dehydrogenase/cyclohydrolase NAD(P)-binding" evidence="15">
    <location>
        <begin position="140"/>
        <end position="281"/>
    </location>
</feature>
<evidence type="ECO:0000256" key="3">
    <source>
        <dbReference type="ARBA" id="ARBA00022563"/>
    </source>
</evidence>
<dbReference type="Proteomes" id="UP001598201">
    <property type="component" value="Unassembled WGS sequence"/>
</dbReference>
<dbReference type="eggNOG" id="COG0190">
    <property type="taxonomic scope" value="Bacteria"/>
</dbReference>
<evidence type="ECO:0000256" key="9">
    <source>
        <dbReference type="ARBA" id="ARBA00023102"/>
    </source>
</evidence>
<keyword evidence="7 13" id="KW-0521">NADP</keyword>
<dbReference type="GO" id="GO:0000105">
    <property type="term" value="P:L-histidine biosynthetic process"/>
    <property type="evidence" value="ECO:0007669"/>
    <property type="project" value="UniProtKB-KW"/>
</dbReference>
<comment type="function">
    <text evidence="13">Catalyzes the oxidation of 5,10-methylenetetrahydrofolate to 5,10-methenyltetrahydrofolate and then the hydrolysis of 5,10-methenyltetrahydrofolate to 10-formyltetrahydrofolate.</text>
</comment>
<evidence type="ECO:0000256" key="2">
    <source>
        <dbReference type="ARBA" id="ARBA00011738"/>
    </source>
</evidence>
<dbReference type="UniPathway" id="UPA00193"/>
<dbReference type="GeneID" id="95416165"/>
<dbReference type="KEGG" id="rah:Rahaq_3245"/>
<comment type="subunit">
    <text evidence="2 13">Homodimer.</text>
</comment>
<evidence type="ECO:0000313" key="18">
    <source>
        <dbReference type="Proteomes" id="UP000007257"/>
    </source>
</evidence>
<dbReference type="SUPFAM" id="SSF53223">
    <property type="entry name" value="Aminoacid dehydrogenase-like, N-terminal domain"/>
    <property type="match status" value="1"/>
</dbReference>
<reference evidence="16 18" key="2">
    <citation type="journal article" date="2012" name="J. Bacteriol.">
        <title>Complete Genome Sequence of Rahnella sp. Strain Y9602, a Gammaproteobacterium Isolate from Metal- and Radionuclide-Contaminated Soil.</title>
        <authorList>
            <person name="Martinez R.J."/>
            <person name="Bruce D."/>
            <person name="Detter C."/>
            <person name="Goodwin L.A."/>
            <person name="Han J."/>
            <person name="Han C.S."/>
            <person name="Held B."/>
            <person name="Land M.L."/>
            <person name="Mikhailova N."/>
            <person name="Nolan M."/>
            <person name="Pennacchio L."/>
            <person name="Pitluck S."/>
            <person name="Tapia R."/>
            <person name="Woyke T."/>
            <person name="Sobecky P.A."/>
        </authorList>
    </citation>
    <scope>NUCLEOTIDE SEQUENCE [LARGE SCALE GENOMIC DNA]</scope>
    <source>
        <strain evidence="16 18">Y9602</strain>
    </source>
</reference>
<keyword evidence="19" id="KW-1185">Reference proteome</keyword>
<dbReference type="EMBL" id="CP002505">
    <property type="protein sequence ID" value="ADW74839.1"/>
    <property type="molecule type" value="Genomic_DNA"/>
</dbReference>
<protein>
    <recommendedName>
        <fullName evidence="13">Bifunctional protein FolD</fullName>
    </recommendedName>
    <domain>
        <recommendedName>
            <fullName evidence="13">Methylenetetrahydrofolate dehydrogenase</fullName>
            <ecNumber evidence="13">1.5.1.5</ecNumber>
        </recommendedName>
    </domain>
    <domain>
        <recommendedName>
            <fullName evidence="13">Methenyltetrahydrofolate cyclohydrolase</fullName>
            <ecNumber evidence="13">3.5.4.9</ecNumber>
        </recommendedName>
    </domain>
</protein>
<evidence type="ECO:0000256" key="12">
    <source>
        <dbReference type="ARBA" id="ARBA00036357"/>
    </source>
</evidence>
<dbReference type="EC" id="1.5.1.5" evidence="13"/>
<reference evidence="18" key="1">
    <citation type="submission" date="2011-01" db="EMBL/GenBank/DDBJ databases">
        <title>Complete sequence of chromosome of Rahnella sp. Y9602.</title>
        <authorList>
            <consortium name="US DOE Joint Genome Institute"/>
            <person name="Lucas S."/>
            <person name="Copeland A."/>
            <person name="Lapidus A."/>
            <person name="Cheng J.-F."/>
            <person name="Goodwin L."/>
            <person name="Pitluck S."/>
            <person name="Lu M."/>
            <person name="Detter J.C."/>
            <person name="Han C."/>
            <person name="Tapia R."/>
            <person name="Land M."/>
            <person name="Hauser L."/>
            <person name="Kyrpides N."/>
            <person name="Ivanova N."/>
            <person name="Ovchinnikova G."/>
            <person name="Pagani I."/>
            <person name="Sobecky P.A."/>
            <person name="Martinez R.J."/>
            <person name="Woyke T."/>
        </authorList>
    </citation>
    <scope>NUCLEOTIDE SEQUENCE [LARGE SCALE GENOMIC DNA]</scope>
    <source>
        <strain evidence="18">Y9602</strain>
    </source>
</reference>
<dbReference type="GO" id="GO:0004477">
    <property type="term" value="F:methenyltetrahydrofolate cyclohydrolase activity"/>
    <property type="evidence" value="ECO:0007669"/>
    <property type="project" value="UniProtKB-UniRule"/>
</dbReference>
<dbReference type="GO" id="GO:0009086">
    <property type="term" value="P:methionine biosynthetic process"/>
    <property type="evidence" value="ECO:0007669"/>
    <property type="project" value="UniProtKB-KW"/>
</dbReference>
<comment type="catalytic activity">
    <reaction evidence="13">
        <text>(6R)-5,10-methylene-5,6,7,8-tetrahydrofolate + NADP(+) = (6R)-5,10-methenyltetrahydrofolate + NADPH</text>
        <dbReference type="Rhea" id="RHEA:22812"/>
        <dbReference type="ChEBI" id="CHEBI:15636"/>
        <dbReference type="ChEBI" id="CHEBI:57455"/>
        <dbReference type="ChEBI" id="CHEBI:57783"/>
        <dbReference type="ChEBI" id="CHEBI:58349"/>
        <dbReference type="EC" id="1.5.1.5"/>
    </reaction>
</comment>
<reference evidence="17 19" key="3">
    <citation type="submission" date="2024-09" db="EMBL/GenBank/DDBJ databases">
        <title>Genomes of Rahnella.</title>
        <authorList>
            <person name="Mnguni F.C."/>
            <person name="Shin G.Y."/>
            <person name="Coutinho T."/>
        </authorList>
    </citation>
    <scope>NUCLEOTIDE SEQUENCE [LARGE SCALE GENOMIC DNA]</scope>
    <source>
        <strain evidence="17 19">20WA0057</strain>
    </source>
</reference>
<keyword evidence="4 13" id="KW-0028">Amino-acid biosynthesis</keyword>
<feature type="binding site" evidence="13">
    <location>
        <begin position="166"/>
        <end position="168"/>
    </location>
    <ligand>
        <name>NADP(+)</name>
        <dbReference type="ChEBI" id="CHEBI:58349"/>
    </ligand>
</feature>
<dbReference type="OrthoDB" id="9803580at2"/>
<keyword evidence="10 13" id="KW-0486">Methionine biosynthesis</keyword>
<evidence type="ECO:0000259" key="14">
    <source>
        <dbReference type="Pfam" id="PF00763"/>
    </source>
</evidence>
<dbReference type="SUPFAM" id="SSF51735">
    <property type="entry name" value="NAD(P)-binding Rossmann-fold domains"/>
    <property type="match status" value="1"/>
</dbReference>
<dbReference type="GO" id="GO:0006164">
    <property type="term" value="P:purine nucleotide biosynthetic process"/>
    <property type="evidence" value="ECO:0007669"/>
    <property type="project" value="UniProtKB-KW"/>
</dbReference>
<dbReference type="EMBL" id="JBHUCJ010000002">
    <property type="protein sequence ID" value="MFD3222222.1"/>
    <property type="molecule type" value="Genomic_DNA"/>
</dbReference>
<evidence type="ECO:0000313" key="17">
    <source>
        <dbReference type="EMBL" id="MFD3222222.1"/>
    </source>
</evidence>
<dbReference type="GO" id="GO:0004488">
    <property type="term" value="F:methylenetetrahydrofolate dehydrogenase (NADP+) activity"/>
    <property type="evidence" value="ECO:0007669"/>
    <property type="project" value="UniProtKB-UniRule"/>
</dbReference>
<comment type="pathway">
    <text evidence="1 13">One-carbon metabolism; tetrahydrofolate interconversion.</text>
</comment>
<accession>A0A0H3FIS4</accession>
<dbReference type="NCBIfam" id="NF008058">
    <property type="entry name" value="PRK10792.1"/>
    <property type="match status" value="1"/>
</dbReference>
<comment type="catalytic activity">
    <reaction evidence="12 13">
        <text>(6R)-5,10-methenyltetrahydrofolate + H2O = (6R)-10-formyltetrahydrofolate + H(+)</text>
        <dbReference type="Rhea" id="RHEA:23700"/>
        <dbReference type="ChEBI" id="CHEBI:15377"/>
        <dbReference type="ChEBI" id="CHEBI:15378"/>
        <dbReference type="ChEBI" id="CHEBI:57455"/>
        <dbReference type="ChEBI" id="CHEBI:195366"/>
        <dbReference type="EC" id="3.5.4.9"/>
    </reaction>
</comment>
<dbReference type="PROSITE" id="PS00766">
    <property type="entry name" value="THF_DHG_CYH_1"/>
    <property type="match status" value="1"/>
</dbReference>
<keyword evidence="11 13" id="KW-0511">Multifunctional enzyme</keyword>
<evidence type="ECO:0000256" key="13">
    <source>
        <dbReference type="HAMAP-Rule" id="MF_01576"/>
    </source>
</evidence>
<dbReference type="InterPro" id="IPR020631">
    <property type="entry name" value="THF_DH/CycHdrlase_NAD-bd_dom"/>
</dbReference>
<dbReference type="HOGENOM" id="CLU_034045_2_1_6"/>
<comment type="similarity">
    <text evidence="13">Belongs to the tetrahydrofolate dehydrogenase/cyclohydrolase family.</text>
</comment>
<evidence type="ECO:0000256" key="7">
    <source>
        <dbReference type="ARBA" id="ARBA00022857"/>
    </source>
</evidence>
<dbReference type="EC" id="3.5.4.9" evidence="13"/>
<dbReference type="NCBIfam" id="NF010783">
    <property type="entry name" value="PRK14186.1"/>
    <property type="match status" value="1"/>
</dbReference>
<feature type="domain" description="Tetrahydrofolate dehydrogenase/cyclohydrolase catalytic" evidence="14">
    <location>
        <begin position="6"/>
        <end position="121"/>
    </location>
</feature>
<dbReference type="GO" id="GO:0005829">
    <property type="term" value="C:cytosol"/>
    <property type="evidence" value="ECO:0007669"/>
    <property type="project" value="TreeGrafter"/>
</dbReference>
<name>A0A0H3FIS4_RAHSY</name>
<evidence type="ECO:0000313" key="19">
    <source>
        <dbReference type="Proteomes" id="UP001598201"/>
    </source>
</evidence>
<evidence type="ECO:0000256" key="1">
    <source>
        <dbReference type="ARBA" id="ARBA00004777"/>
    </source>
</evidence>
<gene>
    <name evidence="13 17" type="primary">folD</name>
    <name evidence="16" type="ordered locus">Rahaq_3245</name>
    <name evidence="17" type="ORF">ACFPK4_01620</name>
</gene>
<comment type="caution">
    <text evidence="13">Lacks conserved residue(s) required for the propagation of feature annotation.</text>
</comment>
<dbReference type="FunFam" id="3.40.50.720:FF:000006">
    <property type="entry name" value="Bifunctional protein FolD"/>
    <property type="match status" value="1"/>
</dbReference>
<dbReference type="Gene3D" id="3.40.50.720">
    <property type="entry name" value="NAD(P)-binding Rossmann-like Domain"/>
    <property type="match status" value="1"/>
</dbReference>
<dbReference type="GO" id="GO:0035999">
    <property type="term" value="P:tetrahydrofolate interconversion"/>
    <property type="evidence" value="ECO:0007669"/>
    <property type="project" value="UniProtKB-UniRule"/>
</dbReference>
<evidence type="ECO:0000259" key="15">
    <source>
        <dbReference type="Pfam" id="PF02882"/>
    </source>
</evidence>
<evidence type="ECO:0000256" key="5">
    <source>
        <dbReference type="ARBA" id="ARBA00022755"/>
    </source>
</evidence>
<dbReference type="InterPro" id="IPR020630">
    <property type="entry name" value="THF_DH/CycHdrlase_cat_dom"/>
</dbReference>
<dbReference type="InterPro" id="IPR000672">
    <property type="entry name" value="THF_DH/CycHdrlase"/>
</dbReference>
<evidence type="ECO:0000313" key="16">
    <source>
        <dbReference type="EMBL" id="ADW74839.1"/>
    </source>
</evidence>
<dbReference type="InterPro" id="IPR046346">
    <property type="entry name" value="Aminoacid_DH-like_N_sf"/>
</dbReference>